<protein>
    <recommendedName>
        <fullName evidence="4">DUF2752 domain-containing protein</fullName>
    </recommendedName>
</protein>
<feature type="transmembrane region" description="Helical" evidence="1">
    <location>
        <begin position="68"/>
        <end position="88"/>
    </location>
</feature>
<sequence>MLSSLIKNRPLCIALTVGSLLYSTLFLAGICIYECPVPILFDARCPGCGLSRSIVALLHGDILSSLRWHAFTIPVLLIFFVIGIACILPQSGIKHLSSFIERSEKLTKWPYCLLILLTAYSLTRVALTF</sequence>
<dbReference type="Pfam" id="PF10825">
    <property type="entry name" value="DUF2752"/>
    <property type="match status" value="1"/>
</dbReference>
<keyword evidence="1" id="KW-1133">Transmembrane helix</keyword>
<evidence type="ECO:0000313" key="3">
    <source>
        <dbReference type="Proteomes" id="UP000184510"/>
    </source>
</evidence>
<feature type="transmembrane region" description="Helical" evidence="1">
    <location>
        <begin position="109"/>
        <end position="127"/>
    </location>
</feature>
<proteinExistence type="predicted"/>
<organism evidence="2 3">
    <name type="scientific">Rubritalea squalenifaciens DSM 18772</name>
    <dbReference type="NCBI Taxonomy" id="1123071"/>
    <lineage>
        <taxon>Bacteria</taxon>
        <taxon>Pseudomonadati</taxon>
        <taxon>Verrucomicrobiota</taxon>
        <taxon>Verrucomicrobiia</taxon>
        <taxon>Verrucomicrobiales</taxon>
        <taxon>Rubritaleaceae</taxon>
        <taxon>Rubritalea</taxon>
    </lineage>
</organism>
<dbReference type="AlphaFoldDB" id="A0A1M6EKS0"/>
<reference evidence="2 3" key="1">
    <citation type="submission" date="2016-11" db="EMBL/GenBank/DDBJ databases">
        <authorList>
            <person name="Jaros S."/>
            <person name="Januszkiewicz K."/>
            <person name="Wedrychowicz H."/>
        </authorList>
    </citation>
    <scope>NUCLEOTIDE SEQUENCE [LARGE SCALE GENOMIC DNA]</scope>
    <source>
        <strain evidence="2 3">DSM 18772</strain>
    </source>
</reference>
<keyword evidence="1" id="KW-0812">Transmembrane</keyword>
<dbReference type="OrthoDB" id="466478at2"/>
<keyword evidence="3" id="KW-1185">Reference proteome</keyword>
<evidence type="ECO:0000313" key="2">
    <source>
        <dbReference type="EMBL" id="SHI86053.1"/>
    </source>
</evidence>
<accession>A0A1M6EKS0</accession>
<dbReference type="STRING" id="1123071.SAMN02745181_1053"/>
<dbReference type="Proteomes" id="UP000184510">
    <property type="component" value="Unassembled WGS sequence"/>
</dbReference>
<dbReference type="EMBL" id="FQYR01000002">
    <property type="protein sequence ID" value="SHI86053.1"/>
    <property type="molecule type" value="Genomic_DNA"/>
</dbReference>
<dbReference type="InParanoid" id="A0A1M6EKS0"/>
<dbReference type="InterPro" id="IPR021215">
    <property type="entry name" value="DUF2752"/>
</dbReference>
<evidence type="ECO:0000256" key="1">
    <source>
        <dbReference type="SAM" id="Phobius"/>
    </source>
</evidence>
<dbReference type="RefSeq" id="WP_143158415.1">
    <property type="nucleotide sequence ID" value="NZ_FQYR01000002.1"/>
</dbReference>
<keyword evidence="1" id="KW-0472">Membrane</keyword>
<gene>
    <name evidence="2" type="ORF">SAMN02745181_1053</name>
</gene>
<name>A0A1M6EKS0_9BACT</name>
<evidence type="ECO:0008006" key="4">
    <source>
        <dbReference type="Google" id="ProtNLM"/>
    </source>
</evidence>